<gene>
    <name evidence="1" type="ORF">Ddye_026366</name>
</gene>
<protein>
    <submittedName>
        <fullName evidence="1">Uncharacterized protein</fullName>
    </submittedName>
</protein>
<accession>A0AAD9TMK7</accession>
<keyword evidence="2" id="KW-1185">Reference proteome</keyword>
<dbReference type="AlphaFoldDB" id="A0AAD9TMK7"/>
<name>A0AAD9TMK7_9ROSI</name>
<organism evidence="1 2">
    <name type="scientific">Dipteronia dyeriana</name>
    <dbReference type="NCBI Taxonomy" id="168575"/>
    <lineage>
        <taxon>Eukaryota</taxon>
        <taxon>Viridiplantae</taxon>
        <taxon>Streptophyta</taxon>
        <taxon>Embryophyta</taxon>
        <taxon>Tracheophyta</taxon>
        <taxon>Spermatophyta</taxon>
        <taxon>Magnoliopsida</taxon>
        <taxon>eudicotyledons</taxon>
        <taxon>Gunneridae</taxon>
        <taxon>Pentapetalae</taxon>
        <taxon>rosids</taxon>
        <taxon>malvids</taxon>
        <taxon>Sapindales</taxon>
        <taxon>Sapindaceae</taxon>
        <taxon>Hippocastanoideae</taxon>
        <taxon>Acereae</taxon>
        <taxon>Dipteronia</taxon>
    </lineage>
</organism>
<dbReference type="Proteomes" id="UP001280121">
    <property type="component" value="Unassembled WGS sequence"/>
</dbReference>
<dbReference type="PANTHER" id="PTHR48435">
    <property type="entry name" value="POLYPROTEIN"/>
    <property type="match status" value="1"/>
</dbReference>
<evidence type="ECO:0000313" key="2">
    <source>
        <dbReference type="Proteomes" id="UP001280121"/>
    </source>
</evidence>
<sequence>MIRPVTTEKEIPIHRFEADGTPIYTYKINGHFIWDVDPEMCDADCECRACYKPEKSSCKPILSHRDPKDPHSPWVGLRPIKNKPLPIYDRALQILKEERLLLDEPIEKLLLPVPVPIPCYMASSYDKDFPPLESSSNPERNLFSRPFIQSTEVLPDGSLKQPSQAEQVLKWHTRNATVQNRVLHSIDQKIDQVSHHVSQHDQHLQHLDSTLQDMYIDLQSRVSRLDVDLYQYISQGYFGLNLIARKGKSDNSMTR</sequence>
<dbReference type="PANTHER" id="PTHR48435:SF1">
    <property type="entry name" value="POLYPROTEIN"/>
    <property type="match status" value="1"/>
</dbReference>
<evidence type="ECO:0000313" key="1">
    <source>
        <dbReference type="EMBL" id="KAK2638571.1"/>
    </source>
</evidence>
<dbReference type="InterPro" id="IPR053098">
    <property type="entry name" value="Petuviruses_polyprotein"/>
</dbReference>
<proteinExistence type="predicted"/>
<dbReference type="EMBL" id="JANJYI010000008">
    <property type="protein sequence ID" value="KAK2638571.1"/>
    <property type="molecule type" value="Genomic_DNA"/>
</dbReference>
<comment type="caution">
    <text evidence="1">The sequence shown here is derived from an EMBL/GenBank/DDBJ whole genome shotgun (WGS) entry which is preliminary data.</text>
</comment>
<reference evidence="1" key="1">
    <citation type="journal article" date="2023" name="Plant J.">
        <title>Genome sequences and population genomics provide insights into the demographic history, inbreeding, and mutation load of two 'living fossil' tree species of Dipteronia.</title>
        <authorList>
            <person name="Feng Y."/>
            <person name="Comes H.P."/>
            <person name="Chen J."/>
            <person name="Zhu S."/>
            <person name="Lu R."/>
            <person name="Zhang X."/>
            <person name="Li P."/>
            <person name="Qiu J."/>
            <person name="Olsen K.M."/>
            <person name="Qiu Y."/>
        </authorList>
    </citation>
    <scope>NUCLEOTIDE SEQUENCE</scope>
    <source>
        <strain evidence="1">KIB01</strain>
    </source>
</reference>